<gene>
    <name evidence="2" type="ORF">AB4566_17365</name>
</gene>
<sequence>MKRLYFIFSLVALLSGCTTPTKLAHSDAASVEVDILGLFDVSKCQYLGDVTGNEGHWYSFLFFPNDTLIQGALNELKSNAINLGADTVIISVPQTFNTSVTMLGTAYSCGK</sequence>
<evidence type="ECO:0000256" key="1">
    <source>
        <dbReference type="SAM" id="SignalP"/>
    </source>
</evidence>
<dbReference type="RefSeq" id="WP_372267373.1">
    <property type="nucleotide sequence ID" value="NZ_JBFRUW010000063.1"/>
</dbReference>
<dbReference type="EMBL" id="JBFRUW010000063">
    <property type="protein sequence ID" value="MFA0570045.1"/>
    <property type="molecule type" value="Genomic_DNA"/>
</dbReference>
<comment type="caution">
    <text evidence="2">The sequence shown here is derived from an EMBL/GenBank/DDBJ whole genome shotgun (WGS) entry which is preliminary data.</text>
</comment>
<keyword evidence="3" id="KW-1185">Reference proteome</keyword>
<feature type="chain" id="PRO_5047340932" evidence="1">
    <location>
        <begin position="25"/>
        <end position="111"/>
    </location>
</feature>
<evidence type="ECO:0000313" key="3">
    <source>
        <dbReference type="Proteomes" id="UP001570417"/>
    </source>
</evidence>
<feature type="signal peptide" evidence="1">
    <location>
        <begin position="1"/>
        <end position="24"/>
    </location>
</feature>
<proteinExistence type="predicted"/>
<protein>
    <submittedName>
        <fullName evidence="2">DUF4156 domain-containing protein</fullName>
    </submittedName>
</protein>
<reference evidence="2 3" key="1">
    <citation type="journal article" date="2024" name="ISME J.">
        <title>Tailless and filamentous prophages are predominant in marine Vibrio.</title>
        <authorList>
            <person name="Steensen K."/>
            <person name="Seneca J."/>
            <person name="Bartlau N."/>
            <person name="Yu X.A."/>
            <person name="Hussain F.A."/>
            <person name="Polz M.F."/>
        </authorList>
    </citation>
    <scope>NUCLEOTIDE SEQUENCE [LARGE SCALE GENOMIC DNA]</scope>
    <source>
        <strain evidence="2 3">10N.222.51.A1</strain>
    </source>
</reference>
<name>A0ABV4NFB6_9VIBR</name>
<evidence type="ECO:0000313" key="2">
    <source>
        <dbReference type="EMBL" id="MFA0570045.1"/>
    </source>
</evidence>
<dbReference type="Pfam" id="PF13698">
    <property type="entry name" value="DUF4156"/>
    <property type="match status" value="1"/>
</dbReference>
<keyword evidence="1" id="KW-0732">Signal</keyword>
<dbReference type="InterPro" id="IPR025294">
    <property type="entry name" value="DUF4156"/>
</dbReference>
<dbReference type="PROSITE" id="PS51257">
    <property type="entry name" value="PROKAR_LIPOPROTEIN"/>
    <property type="match status" value="1"/>
</dbReference>
<dbReference type="Proteomes" id="UP001570417">
    <property type="component" value="Unassembled WGS sequence"/>
</dbReference>
<accession>A0ABV4NFB6</accession>
<organism evidence="2 3">
    <name type="scientific">Vibrio gallaecicus</name>
    <dbReference type="NCBI Taxonomy" id="552386"/>
    <lineage>
        <taxon>Bacteria</taxon>
        <taxon>Pseudomonadati</taxon>
        <taxon>Pseudomonadota</taxon>
        <taxon>Gammaproteobacteria</taxon>
        <taxon>Vibrionales</taxon>
        <taxon>Vibrionaceae</taxon>
        <taxon>Vibrio</taxon>
    </lineage>
</organism>